<evidence type="ECO:0000313" key="9">
    <source>
        <dbReference type="EMBL" id="KAK9941373.1"/>
    </source>
</evidence>
<keyword evidence="5" id="KW-0418">Kinase</keyword>
<name>A0AAW1XXY1_RUBAR</name>
<comment type="caution">
    <text evidence="9">The sequence shown here is derived from an EMBL/GenBank/DDBJ whole genome shotgun (WGS) entry which is preliminary data.</text>
</comment>
<evidence type="ECO:0000256" key="6">
    <source>
        <dbReference type="ARBA" id="ARBA00022840"/>
    </source>
</evidence>
<dbReference type="SMART" id="SM00220">
    <property type="entry name" value="S_TKc"/>
    <property type="match status" value="1"/>
</dbReference>
<evidence type="ECO:0000256" key="4">
    <source>
        <dbReference type="ARBA" id="ARBA00022741"/>
    </source>
</evidence>
<dbReference type="Proteomes" id="UP001457282">
    <property type="component" value="Unassembled WGS sequence"/>
</dbReference>
<evidence type="ECO:0000256" key="5">
    <source>
        <dbReference type="ARBA" id="ARBA00022777"/>
    </source>
</evidence>
<keyword evidence="6" id="KW-0067">ATP-binding</keyword>
<dbReference type="EMBL" id="JBEDUW010000003">
    <property type="protein sequence ID" value="KAK9941373.1"/>
    <property type="molecule type" value="Genomic_DNA"/>
</dbReference>
<dbReference type="InterPro" id="IPR008271">
    <property type="entry name" value="Ser/Thr_kinase_AS"/>
</dbReference>
<dbReference type="PROSITE" id="PS50011">
    <property type="entry name" value="PROTEIN_KINASE_DOM"/>
    <property type="match status" value="1"/>
</dbReference>
<sequence length="383" mass="43115">MSFTEILTLLAFGSVSVFGFNGFLASSRITRTPIAKPRRAAWSERCQGRGGREVLGGENMAPKLKGYNIGETIGWGSCAKVKKCVHVATGETVAIKIISFKFPPINHGALERAKEKARREIFVAKNLKHPNILGCYEGRMRRKKAYIVMKLMEGGTLENHLVTRGRLTEGEARKYFRQLIHGIDYCHKHFLFHRDLKPTNLLLDQTKEHLKIADFGVCNYPTADLTLTTRCGTAYFQAPEIDRGNYSGPAVDIYSCGITLYNLLCGCLPTYKFEDGDIRVSFPESVVISENAANLIERMIEFLPENRITIPAIKDHCWFQDGDSMFLVDPNQVNGIDNNVLLDTVNIMGCGREDLIQSLIEGAHTEETVTYKLLKRKMRDIED</sequence>
<protein>
    <recommendedName>
        <fullName evidence="8">Protein kinase domain-containing protein</fullName>
    </recommendedName>
</protein>
<dbReference type="PROSITE" id="PS00108">
    <property type="entry name" value="PROTEIN_KINASE_ST"/>
    <property type="match status" value="1"/>
</dbReference>
<keyword evidence="3" id="KW-0808">Transferase</keyword>
<evidence type="ECO:0000256" key="2">
    <source>
        <dbReference type="ARBA" id="ARBA00022527"/>
    </source>
</evidence>
<dbReference type="Gene3D" id="1.10.510.10">
    <property type="entry name" value="Transferase(Phosphotransferase) domain 1"/>
    <property type="match status" value="1"/>
</dbReference>
<accession>A0AAW1XXY1</accession>
<keyword evidence="2" id="KW-0723">Serine/threonine-protein kinase</keyword>
<dbReference type="GO" id="GO:0007165">
    <property type="term" value="P:signal transduction"/>
    <property type="evidence" value="ECO:0007669"/>
    <property type="project" value="TreeGrafter"/>
</dbReference>
<dbReference type="Pfam" id="PF00069">
    <property type="entry name" value="Pkinase"/>
    <property type="match status" value="1"/>
</dbReference>
<comment type="function">
    <text evidence="7">CIPK serine-threonine protein kinases interact with CBL proteins. Binding of a CBL protein to the regulatory NAF domain of CIPK protein lead to the activation of the kinase in a calcium-dependent manner.</text>
</comment>
<feature type="domain" description="Protein kinase" evidence="8">
    <location>
        <begin position="67"/>
        <end position="319"/>
    </location>
</feature>
<dbReference type="SUPFAM" id="SSF56112">
    <property type="entry name" value="Protein kinase-like (PK-like)"/>
    <property type="match status" value="1"/>
</dbReference>
<dbReference type="InterPro" id="IPR000719">
    <property type="entry name" value="Prot_kinase_dom"/>
</dbReference>
<gene>
    <name evidence="9" type="ORF">M0R45_017979</name>
</gene>
<evidence type="ECO:0000259" key="8">
    <source>
        <dbReference type="PROSITE" id="PS50011"/>
    </source>
</evidence>
<organism evidence="9 10">
    <name type="scientific">Rubus argutus</name>
    <name type="common">Southern blackberry</name>
    <dbReference type="NCBI Taxonomy" id="59490"/>
    <lineage>
        <taxon>Eukaryota</taxon>
        <taxon>Viridiplantae</taxon>
        <taxon>Streptophyta</taxon>
        <taxon>Embryophyta</taxon>
        <taxon>Tracheophyta</taxon>
        <taxon>Spermatophyta</taxon>
        <taxon>Magnoliopsida</taxon>
        <taxon>eudicotyledons</taxon>
        <taxon>Gunneridae</taxon>
        <taxon>Pentapetalae</taxon>
        <taxon>rosids</taxon>
        <taxon>fabids</taxon>
        <taxon>Rosales</taxon>
        <taxon>Rosaceae</taxon>
        <taxon>Rosoideae</taxon>
        <taxon>Rosoideae incertae sedis</taxon>
        <taxon>Rubus</taxon>
    </lineage>
</organism>
<dbReference type="GO" id="GO:0004674">
    <property type="term" value="F:protein serine/threonine kinase activity"/>
    <property type="evidence" value="ECO:0007669"/>
    <property type="project" value="UniProtKB-KW"/>
</dbReference>
<proteinExistence type="inferred from homology"/>
<evidence type="ECO:0000313" key="10">
    <source>
        <dbReference type="Proteomes" id="UP001457282"/>
    </source>
</evidence>
<dbReference type="PANTHER" id="PTHR43895">
    <property type="entry name" value="CALCIUM/CALMODULIN-DEPENDENT PROTEIN KINASE KINASE-RELATED"/>
    <property type="match status" value="1"/>
</dbReference>
<dbReference type="GO" id="GO:0005524">
    <property type="term" value="F:ATP binding"/>
    <property type="evidence" value="ECO:0007669"/>
    <property type="project" value="UniProtKB-KW"/>
</dbReference>
<evidence type="ECO:0000256" key="3">
    <source>
        <dbReference type="ARBA" id="ARBA00022679"/>
    </source>
</evidence>
<evidence type="ECO:0000256" key="1">
    <source>
        <dbReference type="ARBA" id="ARBA00006234"/>
    </source>
</evidence>
<dbReference type="InterPro" id="IPR011009">
    <property type="entry name" value="Kinase-like_dom_sf"/>
</dbReference>
<dbReference type="AlphaFoldDB" id="A0AAW1XXY1"/>
<dbReference type="PANTHER" id="PTHR43895:SF145">
    <property type="entry name" value="CBL-INTERACTING SERINE_THREONINE-PROTEIN KINASE 9"/>
    <property type="match status" value="1"/>
</dbReference>
<keyword evidence="10" id="KW-1185">Reference proteome</keyword>
<keyword evidence="4" id="KW-0547">Nucleotide-binding</keyword>
<dbReference type="FunFam" id="1.10.510.10:FF:000571">
    <property type="entry name" value="Maternal embryonic leucine zipper kinase"/>
    <property type="match status" value="1"/>
</dbReference>
<comment type="similarity">
    <text evidence="1">Belongs to the protein kinase superfamily. CAMK Ser/Thr protein kinase family. SNF1 subfamily.</text>
</comment>
<evidence type="ECO:0000256" key="7">
    <source>
        <dbReference type="ARBA" id="ARBA00058225"/>
    </source>
</evidence>
<reference evidence="9 10" key="1">
    <citation type="journal article" date="2023" name="G3 (Bethesda)">
        <title>A chromosome-length genome assembly and annotation of blackberry (Rubus argutus, cv. 'Hillquist').</title>
        <authorList>
            <person name="Bruna T."/>
            <person name="Aryal R."/>
            <person name="Dudchenko O."/>
            <person name="Sargent D.J."/>
            <person name="Mead D."/>
            <person name="Buti M."/>
            <person name="Cavallini A."/>
            <person name="Hytonen T."/>
            <person name="Andres J."/>
            <person name="Pham M."/>
            <person name="Weisz D."/>
            <person name="Mascagni F."/>
            <person name="Usai G."/>
            <person name="Natali L."/>
            <person name="Bassil N."/>
            <person name="Fernandez G.E."/>
            <person name="Lomsadze A."/>
            <person name="Armour M."/>
            <person name="Olukolu B."/>
            <person name="Poorten T."/>
            <person name="Britton C."/>
            <person name="Davik J."/>
            <person name="Ashrafi H."/>
            <person name="Aiden E.L."/>
            <person name="Borodovsky M."/>
            <person name="Worthington M."/>
        </authorList>
    </citation>
    <scope>NUCLEOTIDE SEQUENCE [LARGE SCALE GENOMIC DNA]</scope>
    <source>
        <strain evidence="9">PI 553951</strain>
    </source>
</reference>